<gene>
    <name evidence="2" type="ORF">CC84DRAFT_1210265</name>
</gene>
<organism evidence="2 3">
    <name type="scientific">Paraphaeosphaeria sporulosa</name>
    <dbReference type="NCBI Taxonomy" id="1460663"/>
    <lineage>
        <taxon>Eukaryota</taxon>
        <taxon>Fungi</taxon>
        <taxon>Dikarya</taxon>
        <taxon>Ascomycota</taxon>
        <taxon>Pezizomycotina</taxon>
        <taxon>Dothideomycetes</taxon>
        <taxon>Pleosporomycetidae</taxon>
        <taxon>Pleosporales</taxon>
        <taxon>Massarineae</taxon>
        <taxon>Didymosphaeriaceae</taxon>
        <taxon>Paraphaeosphaeria</taxon>
    </lineage>
</organism>
<keyword evidence="3" id="KW-1185">Reference proteome</keyword>
<feature type="compositionally biased region" description="Polar residues" evidence="1">
    <location>
        <begin position="1475"/>
        <end position="1484"/>
    </location>
</feature>
<feature type="compositionally biased region" description="Pro residues" evidence="1">
    <location>
        <begin position="1647"/>
        <end position="1664"/>
    </location>
</feature>
<dbReference type="RefSeq" id="XP_018029762.1">
    <property type="nucleotide sequence ID" value="XM_018182280.1"/>
</dbReference>
<feature type="region of interest" description="Disordered" evidence="1">
    <location>
        <begin position="1339"/>
        <end position="1690"/>
    </location>
</feature>
<feature type="compositionally biased region" description="Basic and acidic residues" evidence="1">
    <location>
        <begin position="1383"/>
        <end position="1406"/>
    </location>
</feature>
<feature type="compositionally biased region" description="Polar residues" evidence="1">
    <location>
        <begin position="1251"/>
        <end position="1273"/>
    </location>
</feature>
<reference evidence="2 3" key="1">
    <citation type="submission" date="2016-05" db="EMBL/GenBank/DDBJ databases">
        <title>Comparative analysis of secretome profiles of manganese(II)-oxidizing ascomycete fungi.</title>
        <authorList>
            <consortium name="DOE Joint Genome Institute"/>
            <person name="Zeiner C.A."/>
            <person name="Purvine S.O."/>
            <person name="Zink E.M."/>
            <person name="Wu S."/>
            <person name="Pasa-Tolic L."/>
            <person name="Chaput D.L."/>
            <person name="Haridas S."/>
            <person name="Grigoriev I.V."/>
            <person name="Santelli C.M."/>
            <person name="Hansel C.M."/>
        </authorList>
    </citation>
    <scope>NUCLEOTIDE SEQUENCE [LARGE SCALE GENOMIC DNA]</scope>
    <source>
        <strain evidence="2 3">AP3s5-JAC2a</strain>
    </source>
</reference>
<feature type="region of interest" description="Disordered" evidence="1">
    <location>
        <begin position="1191"/>
        <end position="1227"/>
    </location>
</feature>
<dbReference type="STRING" id="1460663.A0A177BYB2"/>
<feature type="compositionally biased region" description="Polar residues" evidence="1">
    <location>
        <begin position="670"/>
        <end position="680"/>
    </location>
</feature>
<evidence type="ECO:0000256" key="1">
    <source>
        <dbReference type="SAM" id="MobiDB-lite"/>
    </source>
</evidence>
<dbReference type="Proteomes" id="UP000077069">
    <property type="component" value="Unassembled WGS sequence"/>
</dbReference>
<dbReference type="OrthoDB" id="3944206at2759"/>
<dbReference type="InParanoid" id="A0A177BYB2"/>
<feature type="compositionally biased region" description="Basic and acidic residues" evidence="1">
    <location>
        <begin position="1364"/>
        <end position="1374"/>
    </location>
</feature>
<feature type="compositionally biased region" description="Low complexity" evidence="1">
    <location>
        <begin position="1584"/>
        <end position="1596"/>
    </location>
</feature>
<sequence>MAWNPLFDHFYHVDDNFRKKWPRIVKPAYEDVRLQILLYAGREAAASLHIAAPRRRSGMGGGDTDMVDVAEQAMLYEPFTYWDWHGYDAEGKPLNESRHLHEGGRKKRLLWERERAFSANGEKNGDLTPRERWEGFKRFVERAESNRRSVKRMAVANWMTKGDMEWIAKTLTRLEALDMSDVPSAYSACSVQNDNTWLGYLKETKFREPIYKNNLFEMFPLLRKLRDNSSYPEEVRMADLYEHRHDHTYKTDGPSHAFKRGPHEKSMEVTVEKTESFEEWFWRLQAQVPCELSGLEEEIAETHLWKRVKWLGLPDWRSSSYAAKTVGSTLPPWCVSMKTVSIRGEYTRDRSSNEFESIHDHVCRFILGVERIVPASVTKLELRLSVSFLRYFLEQLEKNKPTIQRVGIDLGAWVQIFPLGNPLEHLEDDDIRATTRRLARNVPTLQIFHPKKYYYREVQGKEEAFAAEQDYVAKQPSFYRNRSGNFEPARPIRQAPRPETPVESAPADYDFVEDLQFDRTKQNDACPLDGSIGHRATREKVDSTRANTLAKLLEKLHLARHRVGEVSHMANMTFRQNRAKSNLKITREGAHLFGLPGEAQTRSFDPIDPLTLTQQEVKTDFCAGNEFQFWNPEGLKMVYPWIAKTFGWRPVFDWDWFMVPRNMSGTENPNLVTINSSGKRGSSRPADWQLEGKQSDGRGKPGKALESTLGAIKKQFALLNEAGIPVHLLIGRRDPDISSVYWGWPYTKQAWKEWNEQYFSASLETIAEHVDTLSIMYDLRNPIDKDRLSFIDAKRPYHPPHGKCPTRVCRLEEHNGGKCPFIEKYLGQRNKHPRPQVKPAGESDSKKKKKKDATLTYSALADSGSCGPPTGELADDEANEDDSDDEDEVFPLHLARRSVYLRETVGWIRFWEAYGSSFTKLTALHVRMPRSHDNAGSWRLARLLNRHAGWHIIYHADERQHMQSEEDLISTFDNGDPTAPGKEVWTHLKESRVWPAGRFVRRTWVWDPLRLVDESFSVVEEEDWEDAERNPKAVGKKFNAFRFEPRQRRELTSHDNLIEVREIEALKAARRKVEIAIANEEANGDPKDADGLPIKPDMERIPRPDRLPHMTSGFAGRLQSVYGHHVRNVAGAQWREELRGMIAFMESGYGGEADEAWRDERDRLKELLAEDPPYSRIFEVRDDRIALRDVPVKQWDEDDGDAGQPTTAAPADTETQEASAPPFSGESFLDTSEVDSLFVDSETEGIAPLPTASSPTFTSPQHNISSGNPSSSRLPGPSRIKKPHTAGPFDQSSSVDNADDGADDKKGGSAVKVEAVKVEAVKVEIEVKIPKKLQDLGKLEEGVARAPQTPFDEEYTDGDDGGEDEGKTTDKEGVDAYGGLDGSEAHSYKFDELVEKRQDYSEKAEESAAAEASGEKEGMIEASPAPGAEGQQQGRAAETSTKRKKSDNVDAPNKKPKISKAEKEEPRPDKKRKQSGSAPKTTMPNKKPKVSESNKDNPPESRPDKKRKQSDPAHTEAPNKKPEVSKAEVDDESDLSSFSESELEPAPKQGQKRKQPTASVPSPLPKKPRTTKSGRVVKPVIEQASDGEAASDDAAALKGKEGRKHSRVDYVPSPTTPADDGESDGGNKRRRPKPNKGKGKPVTAPSVPVPPPPATPAPVAPPPTNAAATARPARPAGGIQVPQRAGGTPDYDRVTVVNLRALAKQIGLKLTGAKRKADIIKKFEDDDASGPGENAGGVTV</sequence>
<proteinExistence type="predicted"/>
<name>A0A177BYB2_9PLEO</name>
<feature type="compositionally biased region" description="Basic and acidic residues" evidence="1">
    <location>
        <begin position="1489"/>
        <end position="1528"/>
    </location>
</feature>
<feature type="region of interest" description="Disordered" evidence="1">
    <location>
        <begin position="1246"/>
        <end position="1313"/>
    </location>
</feature>
<dbReference type="EMBL" id="KV441562">
    <property type="protein sequence ID" value="OAF99396.1"/>
    <property type="molecule type" value="Genomic_DNA"/>
</dbReference>
<evidence type="ECO:0000313" key="2">
    <source>
        <dbReference type="EMBL" id="OAF99396.1"/>
    </source>
</evidence>
<feature type="compositionally biased region" description="Acidic residues" evidence="1">
    <location>
        <begin position="1351"/>
        <end position="1363"/>
    </location>
</feature>
<feature type="compositionally biased region" description="Acidic residues" evidence="1">
    <location>
        <begin position="873"/>
        <end position="886"/>
    </location>
</feature>
<feature type="compositionally biased region" description="Basic and acidic residues" evidence="1">
    <location>
        <begin position="1459"/>
        <end position="1468"/>
    </location>
</feature>
<dbReference type="GeneID" id="28765766"/>
<feature type="compositionally biased region" description="Low complexity" evidence="1">
    <location>
        <begin position="1665"/>
        <end position="1676"/>
    </location>
</feature>
<evidence type="ECO:0000313" key="3">
    <source>
        <dbReference type="Proteomes" id="UP000077069"/>
    </source>
</evidence>
<evidence type="ECO:0008006" key="4">
    <source>
        <dbReference type="Google" id="ProtNLM"/>
    </source>
</evidence>
<feature type="region of interest" description="Disordered" evidence="1">
    <location>
        <begin position="830"/>
        <end position="886"/>
    </location>
</feature>
<feature type="region of interest" description="Disordered" evidence="1">
    <location>
        <begin position="483"/>
        <end position="504"/>
    </location>
</feature>
<dbReference type="PANTHER" id="PTHR24216:SF65">
    <property type="entry name" value="PAXILLIN-LIKE PROTEIN 1"/>
    <property type="match status" value="1"/>
</dbReference>
<accession>A0A177BYB2</accession>
<dbReference type="PANTHER" id="PTHR24216">
    <property type="entry name" value="PAXILLIN-RELATED"/>
    <property type="match status" value="1"/>
</dbReference>
<protein>
    <recommendedName>
        <fullName evidence="4">SAP domain-containing protein</fullName>
    </recommendedName>
</protein>
<feature type="region of interest" description="Disordered" evidence="1">
    <location>
        <begin position="670"/>
        <end position="703"/>
    </location>
</feature>
<feature type="compositionally biased region" description="Basic residues" evidence="1">
    <location>
        <begin position="1628"/>
        <end position="1639"/>
    </location>
</feature>